<organism evidence="2 3">
    <name type="scientific">Flexistipes sinusarabici (strain ATCC 49648 / DSM 4947 / MAS 10)</name>
    <dbReference type="NCBI Taxonomy" id="717231"/>
    <lineage>
        <taxon>Bacteria</taxon>
        <taxon>Pseudomonadati</taxon>
        <taxon>Deferribacterota</taxon>
        <taxon>Deferribacteres</taxon>
        <taxon>Deferribacterales</taxon>
        <taxon>Flexistipitaceae</taxon>
        <taxon>Flexistipes</taxon>
    </lineage>
</organism>
<gene>
    <name evidence="2" type="ordered locus">Flexsi_1345</name>
</gene>
<dbReference type="EMBL" id="CP002858">
    <property type="protein sequence ID" value="AEI14995.1"/>
    <property type="molecule type" value="Genomic_DNA"/>
</dbReference>
<dbReference type="HOGENOM" id="CLU_050021_0_0_0"/>
<dbReference type="KEGG" id="fsi:Flexsi_1345"/>
<dbReference type="Proteomes" id="UP000006621">
    <property type="component" value="Chromosome"/>
</dbReference>
<proteinExistence type="predicted"/>
<reference evidence="3" key="2">
    <citation type="submission" date="2011-06" db="EMBL/GenBank/DDBJ databases">
        <title>The complete genome of Flexistipes sinusarabici DSM 4947.</title>
        <authorList>
            <person name="Lucas S."/>
            <person name="Han J."/>
            <person name="Lapidus A."/>
            <person name="Bruce D."/>
            <person name="Goodwin L."/>
            <person name="Pitluck S."/>
            <person name="Peters L."/>
            <person name="Kyrpides N."/>
            <person name="Mavromatis K."/>
            <person name="Ivanova N."/>
            <person name="Mikhailova N."/>
            <person name="Chertkov O."/>
            <person name="Detter J.C."/>
            <person name="Tapia R."/>
            <person name="Han C."/>
            <person name="Land M."/>
            <person name="Hauser L."/>
            <person name="Markowitz V."/>
            <person name="Cheng J.-F."/>
            <person name="Hugenholtz P."/>
            <person name="Woyke T."/>
            <person name="Wu D."/>
            <person name="Spring S."/>
            <person name="Schroeder M."/>
            <person name="Brambilla E."/>
            <person name="Klenk H.-P."/>
            <person name="Eisen J.A."/>
        </authorList>
    </citation>
    <scope>NUCLEOTIDE SEQUENCE [LARGE SCALE GENOMIC DNA]</scope>
    <source>
        <strain evidence="3">DSM 4947 / MAS 10</strain>
    </source>
</reference>
<dbReference type="eggNOG" id="COG5551">
    <property type="taxonomic scope" value="Bacteria"/>
</dbReference>
<accession>F8E7K8</accession>
<dbReference type="AlphaFoldDB" id="F8E7K8"/>
<dbReference type="Gene3D" id="3.30.70.1900">
    <property type="match status" value="1"/>
</dbReference>
<keyword evidence="3" id="KW-1185">Reference proteome</keyword>
<reference evidence="2 3" key="1">
    <citation type="journal article" date="2011" name="Stand. Genomic Sci.">
        <title>Genome sequence of the moderately thermophilic halophile Flexistipes sinusarabici strain (MAS10).</title>
        <authorList>
            <person name="Lapidus A."/>
            <person name="Chertkov O."/>
            <person name="Nolan M."/>
            <person name="Lucas S."/>
            <person name="Hammon N."/>
            <person name="Deshpande S."/>
            <person name="Cheng J.F."/>
            <person name="Tapia R."/>
            <person name="Han C."/>
            <person name="Goodwin L."/>
            <person name="Pitluck S."/>
            <person name="Liolios K."/>
            <person name="Pagani I."/>
            <person name="Ivanova N."/>
            <person name="Huntemann M."/>
            <person name="Mavromatis K."/>
            <person name="Mikhailova N."/>
            <person name="Pati A."/>
            <person name="Chen A."/>
            <person name="Palaniappan K."/>
            <person name="Land M."/>
            <person name="Hauser L."/>
            <person name="Brambilla E.M."/>
            <person name="Rohde M."/>
            <person name="Abt B."/>
            <person name="Spring S."/>
            <person name="Goker M."/>
            <person name="Bristow J."/>
            <person name="Eisen J.A."/>
            <person name="Markowitz V."/>
            <person name="Hugenholtz P."/>
            <person name="Kyrpides N.C."/>
            <person name="Klenk H.P."/>
            <person name="Woyke T."/>
        </authorList>
    </citation>
    <scope>NUCLEOTIDE SEQUENCE [LARGE SCALE GENOMIC DNA]</scope>
    <source>
        <strain evidence="3">DSM 4947 / MAS 10</strain>
    </source>
</reference>
<dbReference type="InterPro" id="IPR019267">
    <property type="entry name" value="CRISPR-assoc_Cas6_C"/>
</dbReference>
<dbReference type="RefSeq" id="WP_013886478.1">
    <property type="nucleotide sequence ID" value="NC_015672.1"/>
</dbReference>
<evidence type="ECO:0000259" key="1">
    <source>
        <dbReference type="Pfam" id="PF10040"/>
    </source>
</evidence>
<evidence type="ECO:0000313" key="3">
    <source>
        <dbReference type="Proteomes" id="UP000006621"/>
    </source>
</evidence>
<evidence type="ECO:0000313" key="2">
    <source>
        <dbReference type="EMBL" id="AEI14995.1"/>
    </source>
</evidence>
<dbReference type="OrthoDB" id="9787241at2"/>
<sequence length="303" mass="34896">MFIKYQKYDFTIQFSETTYSDVFPAFLLRSVLGKELKSFACVLRRRKCEGCPLKFQCAYSYIFESPISKDNEFLKGRDKVSHPFTISCSEDADKKLDSLHFRLTLFGRGIDYFPYIFYAFKKGGESGLFRRKTKYDIVSIFADGKMVNDGESEELGIPEPKDWELSTGTSEIYKKISINMDSPLRLKINGKYTDKITYRDFLYAAVRRAEILSSKYGINNVDTHLTKKLSEKSENICIYWKDYDRYSARQKQKMKLGGCLGTMDIEGNFNSYELSLFNFCEIFGLGKNTAFGFGNVSVEVSDG</sequence>
<name>F8E7K8_FLESM</name>
<feature type="domain" description="CRISPR-associated protein Cas6 C-terminal" evidence="1">
    <location>
        <begin position="179"/>
        <end position="296"/>
    </location>
</feature>
<protein>
    <submittedName>
        <fullName evidence="2">Crispr-associated protein cas6</fullName>
    </submittedName>
</protein>
<dbReference type="STRING" id="717231.Flexsi_1345"/>
<dbReference type="Pfam" id="PF10040">
    <property type="entry name" value="CRISPR_Cas6"/>
    <property type="match status" value="1"/>
</dbReference>